<dbReference type="Gene3D" id="2.60.40.4070">
    <property type="match status" value="1"/>
</dbReference>
<comment type="caution">
    <text evidence="1">The sequence shown here is derived from an EMBL/GenBank/DDBJ whole genome shotgun (WGS) entry which is preliminary data.</text>
</comment>
<dbReference type="EMBL" id="DRTX01000123">
    <property type="protein sequence ID" value="HHF53198.1"/>
    <property type="molecule type" value="Genomic_DNA"/>
</dbReference>
<dbReference type="NCBIfam" id="TIGR04183">
    <property type="entry name" value="Por_Secre_tail"/>
    <property type="match status" value="1"/>
</dbReference>
<organism evidence="1">
    <name type="scientific">candidate division WOR-3 bacterium</name>
    <dbReference type="NCBI Taxonomy" id="2052148"/>
    <lineage>
        <taxon>Bacteria</taxon>
        <taxon>Bacteria division WOR-3</taxon>
    </lineage>
</organism>
<protein>
    <submittedName>
        <fullName evidence="1">T9SS type A sorting domain-containing protein</fullName>
    </submittedName>
</protein>
<sequence length="114" mass="13281">MSVKNLHLVIREREFSVSNILAYPNPVKKENSGVYFTFILSNPSWVEIKVFTIGGRLVWTSGKRYFSQGFGKIYWNLRDNFNDNISNGFYIYKLECKNEEGSKFEIKKGLLIAK</sequence>
<evidence type="ECO:0000313" key="1">
    <source>
        <dbReference type="EMBL" id="HHF53198.1"/>
    </source>
</evidence>
<gene>
    <name evidence="1" type="ORF">ENL43_02400</name>
</gene>
<accession>A0A7V5HN57</accession>
<dbReference type="Proteomes" id="UP000886050">
    <property type="component" value="Unassembled WGS sequence"/>
</dbReference>
<dbReference type="AlphaFoldDB" id="A0A7V5HN57"/>
<name>A0A7V5HN57_UNCW3</name>
<reference evidence="1" key="1">
    <citation type="journal article" date="2020" name="mSystems">
        <title>Genome- and Community-Level Interaction Insights into Carbon Utilization and Element Cycling Functions of Hydrothermarchaeota in Hydrothermal Sediment.</title>
        <authorList>
            <person name="Zhou Z."/>
            <person name="Liu Y."/>
            <person name="Xu W."/>
            <person name="Pan J."/>
            <person name="Luo Z.H."/>
            <person name="Li M."/>
        </authorList>
    </citation>
    <scope>NUCLEOTIDE SEQUENCE [LARGE SCALE GENOMIC DNA]</scope>
    <source>
        <strain evidence="1">HyVt-96</strain>
    </source>
</reference>
<dbReference type="InterPro" id="IPR026444">
    <property type="entry name" value="Secre_tail"/>
</dbReference>
<proteinExistence type="predicted"/>